<evidence type="ECO:0000313" key="3">
    <source>
        <dbReference type="EMBL" id="APH05029.1"/>
    </source>
</evidence>
<dbReference type="Gene3D" id="1.10.3210.10">
    <property type="entry name" value="Hypothetical protein af1432"/>
    <property type="match status" value="1"/>
</dbReference>
<dbReference type="InterPro" id="IPR037522">
    <property type="entry name" value="HD_GYP_dom"/>
</dbReference>
<evidence type="ECO:0008006" key="5">
    <source>
        <dbReference type="Google" id="ProtNLM"/>
    </source>
</evidence>
<dbReference type="SMART" id="SM00471">
    <property type="entry name" value="HDc"/>
    <property type="match status" value="1"/>
</dbReference>
<dbReference type="Proteomes" id="UP000181936">
    <property type="component" value="Chromosome"/>
</dbReference>
<dbReference type="PANTHER" id="PTHR43155:SF2">
    <property type="entry name" value="CYCLIC DI-GMP PHOSPHODIESTERASE PA4108"/>
    <property type="match status" value="1"/>
</dbReference>
<dbReference type="PROSITE" id="PS51832">
    <property type="entry name" value="HD_GYP"/>
    <property type="match status" value="1"/>
</dbReference>
<gene>
    <name evidence="3" type="ORF">A9C19_09860</name>
</gene>
<dbReference type="RefSeq" id="WP_072579822.1">
    <property type="nucleotide sequence ID" value="NZ_CP016020.1"/>
</dbReference>
<dbReference type="PROSITE" id="PS50042">
    <property type="entry name" value="CNMP_BINDING_3"/>
    <property type="match status" value="1"/>
</dbReference>
<feature type="domain" description="HD-GYP" evidence="2">
    <location>
        <begin position="103"/>
        <end position="298"/>
    </location>
</feature>
<dbReference type="PANTHER" id="PTHR43155">
    <property type="entry name" value="CYCLIC DI-GMP PHOSPHODIESTERASE PA4108-RELATED"/>
    <property type="match status" value="1"/>
</dbReference>
<keyword evidence="4" id="KW-1185">Reference proteome</keyword>
<proteinExistence type="predicted"/>
<dbReference type="InterPro" id="IPR003607">
    <property type="entry name" value="HD/PDEase_dom"/>
</dbReference>
<organism evidence="3 4">
    <name type="scientific">Bacillus weihaiensis</name>
    <dbReference type="NCBI Taxonomy" id="1547283"/>
    <lineage>
        <taxon>Bacteria</taxon>
        <taxon>Bacillati</taxon>
        <taxon>Bacillota</taxon>
        <taxon>Bacilli</taxon>
        <taxon>Bacillales</taxon>
        <taxon>Bacillaceae</taxon>
        <taxon>Bacillus</taxon>
    </lineage>
</organism>
<sequence>MNGNEFISFDLVGSELQEDIYSEQGILLLKKGITLNENHILLLHKYKFGEKILIKQEKKKEEPVTAEQYRDMITIIKETFQQIIAKEKVNFDNILPPFYQLVTTALQDLEIMKVIQQTGPKENYLYQHSLNVGILSAMIGKILGYAKKDCLLLAEMGLFHDLGMIHYKDIVEKNEKLTEQEYQSVKDHTKLGYLLLRSQNELDNLVAEAALLHHERINGAGYPRGKKLDEVSLYIQIISVADCFNAMCNNPYMNQKEDFECMYELINEAEGNSLNPAVVIPFIRFLMRQQLHKQVTLSDSSLATIVFIHENEPHQPLVQIGDEDYIDLRKQSTLKIVNIEEEVATTT</sequence>
<protein>
    <recommendedName>
        <fullName evidence="5">HD-GYP domain-containing protein</fullName>
    </recommendedName>
</protein>
<reference evidence="3 4" key="1">
    <citation type="journal article" date="2016" name="Sci. Rep.">
        <title>Complete genome sequence and transcriptomic analysis of a novel marine strain Bacillus weihaiensis reveals the mechanism of brown algae degradation.</title>
        <authorList>
            <person name="Zhu Y."/>
            <person name="Chen P."/>
            <person name="Bao Y."/>
            <person name="Men Y."/>
            <person name="Zeng Y."/>
            <person name="Yang J."/>
            <person name="Sun J."/>
            <person name="Sun Y."/>
        </authorList>
    </citation>
    <scope>NUCLEOTIDE SEQUENCE [LARGE SCALE GENOMIC DNA]</scope>
    <source>
        <strain evidence="3 4">Alg07</strain>
    </source>
</reference>
<dbReference type="KEGG" id="bwh:A9C19_09860"/>
<feature type="domain" description="Cyclic nucleotide-binding" evidence="1">
    <location>
        <begin position="48"/>
        <end position="84"/>
    </location>
</feature>
<dbReference type="EMBL" id="CP016020">
    <property type="protein sequence ID" value="APH05029.1"/>
    <property type="molecule type" value="Genomic_DNA"/>
</dbReference>
<dbReference type="InterPro" id="IPR006674">
    <property type="entry name" value="HD_domain"/>
</dbReference>
<dbReference type="STRING" id="1547283.A9C19_09860"/>
<evidence type="ECO:0000313" key="4">
    <source>
        <dbReference type="Proteomes" id="UP000181936"/>
    </source>
</evidence>
<name>A0A1L3MRP4_9BACI</name>
<accession>A0A1L3MRP4</accession>
<dbReference type="Pfam" id="PF01966">
    <property type="entry name" value="HD"/>
    <property type="match status" value="1"/>
</dbReference>
<dbReference type="SUPFAM" id="SSF109604">
    <property type="entry name" value="HD-domain/PDEase-like"/>
    <property type="match status" value="1"/>
</dbReference>
<dbReference type="AlphaFoldDB" id="A0A1L3MRP4"/>
<dbReference type="InterPro" id="IPR000595">
    <property type="entry name" value="cNMP-bd_dom"/>
</dbReference>
<dbReference type="CDD" id="cd00077">
    <property type="entry name" value="HDc"/>
    <property type="match status" value="1"/>
</dbReference>
<evidence type="ECO:0000259" key="1">
    <source>
        <dbReference type="PROSITE" id="PS50042"/>
    </source>
</evidence>
<dbReference type="OrthoDB" id="9759601at2"/>
<evidence type="ECO:0000259" key="2">
    <source>
        <dbReference type="PROSITE" id="PS51832"/>
    </source>
</evidence>